<keyword evidence="5" id="KW-0464">Manganese</keyword>
<feature type="binding site" evidence="5">
    <location>
        <position position="199"/>
    </location>
    <ligand>
        <name>Mn(2+)</name>
        <dbReference type="ChEBI" id="CHEBI:29035"/>
        <label>1</label>
    </ligand>
</feature>
<feature type="binding site" evidence="5">
    <location>
        <position position="226"/>
    </location>
    <ligand>
        <name>Mn(2+)</name>
        <dbReference type="ChEBI" id="CHEBI:29035"/>
        <label>1</label>
    </ligand>
</feature>
<dbReference type="InterPro" id="IPR020855">
    <property type="entry name" value="Ureohydrolase_Mn_BS"/>
</dbReference>
<dbReference type="SUPFAM" id="SSF52768">
    <property type="entry name" value="Arginase/deacetylase"/>
    <property type="match status" value="1"/>
</dbReference>
<comment type="similarity">
    <text evidence="6 7">Belongs to the arginase family.</text>
</comment>
<sequence>MVSKVLLSIGLIAAAVNSVLAHPMQQQQSFGDHDIRPQYQSTSAKVQVSTDPSTGGDPGAPEGDGGKVADAVYAGIPTFAHLPYEQCWTNSSSDFDIAFVGAPFDTGTSYRPGARFGPAGIRDGSRRLALYGGYNVPMDVNPFQAGPRVVDCSDIFTSSYDNELAIQQIQEGHQALLHRSPVSPNFTKFPRLITLGGDHTITLPLLRSIHSAYGPVSVIHFDSHLDTWKPKVFGGDKSAVAAVNHGTYFYHASQEGLIKKGESIHAGIRTTLSGPSDYENDESVGFEIVEARDIDVIGTQGIIERIRQKVGDNLVYLSIDIDVLDPAFAPATGTPETGGWSTRELRRIVRGLEGLKFVGADIVEVSPPYDDNGQVTALAAADLMLEVLSLMVKTPIA</sequence>
<dbReference type="InterPro" id="IPR023696">
    <property type="entry name" value="Ureohydrolase_dom_sf"/>
</dbReference>
<feature type="chain" id="PRO_5042181055" description="agmatinase" evidence="9">
    <location>
        <begin position="22"/>
        <end position="397"/>
    </location>
</feature>
<dbReference type="GO" id="GO:0046872">
    <property type="term" value="F:metal ion binding"/>
    <property type="evidence" value="ECO:0007669"/>
    <property type="project" value="UniProtKB-KW"/>
</dbReference>
<feature type="signal peptide" evidence="9">
    <location>
        <begin position="1"/>
        <end position="21"/>
    </location>
</feature>
<dbReference type="PIRSF" id="PIRSF036979">
    <property type="entry name" value="Arginase"/>
    <property type="match status" value="1"/>
</dbReference>
<feature type="compositionally biased region" description="Polar residues" evidence="8">
    <location>
        <begin position="40"/>
        <end position="53"/>
    </location>
</feature>
<dbReference type="EMBL" id="JAIXMP010000035">
    <property type="protein sequence ID" value="KAI9249507.1"/>
    <property type="molecule type" value="Genomic_DNA"/>
</dbReference>
<keyword evidence="9" id="KW-0732">Signal</keyword>
<evidence type="ECO:0000256" key="2">
    <source>
        <dbReference type="ARBA" id="ARBA00022801"/>
    </source>
</evidence>
<feature type="binding site" evidence="5">
    <location>
        <position position="224"/>
    </location>
    <ligand>
        <name>Mn(2+)</name>
        <dbReference type="ChEBI" id="CHEBI:29035"/>
        <label>1</label>
    </ligand>
</feature>
<evidence type="ECO:0000256" key="5">
    <source>
        <dbReference type="PIRSR" id="PIRSR036979-1"/>
    </source>
</evidence>
<organism evidence="10 11">
    <name type="scientific">Phascolomyces articulosus</name>
    <dbReference type="NCBI Taxonomy" id="60185"/>
    <lineage>
        <taxon>Eukaryota</taxon>
        <taxon>Fungi</taxon>
        <taxon>Fungi incertae sedis</taxon>
        <taxon>Mucoromycota</taxon>
        <taxon>Mucoromycotina</taxon>
        <taxon>Mucoromycetes</taxon>
        <taxon>Mucorales</taxon>
        <taxon>Lichtheimiaceae</taxon>
        <taxon>Phascolomyces</taxon>
    </lineage>
</organism>
<feature type="binding site" evidence="5">
    <location>
        <position position="222"/>
    </location>
    <ligand>
        <name>Mn(2+)</name>
        <dbReference type="ChEBI" id="CHEBI:29035"/>
        <label>1</label>
    </ligand>
</feature>
<protein>
    <recommendedName>
        <fullName evidence="4">agmatinase</fullName>
        <ecNumber evidence="4">3.5.3.11</ecNumber>
    </recommendedName>
</protein>
<evidence type="ECO:0000256" key="9">
    <source>
        <dbReference type="SAM" id="SignalP"/>
    </source>
</evidence>
<dbReference type="GO" id="GO:0019627">
    <property type="term" value="P:urea metabolic process"/>
    <property type="evidence" value="ECO:0007669"/>
    <property type="project" value="UniProtKB-ARBA"/>
</dbReference>
<dbReference type="PRINTS" id="PR00116">
    <property type="entry name" value="ARGINASE"/>
</dbReference>
<evidence type="ECO:0000256" key="8">
    <source>
        <dbReference type="SAM" id="MobiDB-lite"/>
    </source>
</evidence>
<reference evidence="10" key="2">
    <citation type="submission" date="2023-02" db="EMBL/GenBank/DDBJ databases">
        <authorList>
            <consortium name="DOE Joint Genome Institute"/>
            <person name="Mondo S.J."/>
            <person name="Chang Y."/>
            <person name="Wang Y."/>
            <person name="Ahrendt S."/>
            <person name="Andreopoulos W."/>
            <person name="Barry K."/>
            <person name="Beard J."/>
            <person name="Benny G.L."/>
            <person name="Blankenship S."/>
            <person name="Bonito G."/>
            <person name="Cuomo C."/>
            <person name="Desiro A."/>
            <person name="Gervers K.A."/>
            <person name="Hundley H."/>
            <person name="Kuo A."/>
            <person name="LaButti K."/>
            <person name="Lang B.F."/>
            <person name="Lipzen A."/>
            <person name="O'Donnell K."/>
            <person name="Pangilinan J."/>
            <person name="Reynolds N."/>
            <person name="Sandor L."/>
            <person name="Smith M.W."/>
            <person name="Tsang A."/>
            <person name="Grigoriev I.V."/>
            <person name="Stajich J.E."/>
            <person name="Spatafora J.W."/>
        </authorList>
    </citation>
    <scope>NUCLEOTIDE SEQUENCE</scope>
    <source>
        <strain evidence="10">RSA 2281</strain>
    </source>
</reference>
<evidence type="ECO:0000256" key="3">
    <source>
        <dbReference type="ARBA" id="ARBA00050304"/>
    </source>
</evidence>
<dbReference type="EC" id="3.5.3.11" evidence="4"/>
<keyword evidence="2 7" id="KW-0378">Hydrolase</keyword>
<reference evidence="10" key="1">
    <citation type="journal article" date="2022" name="IScience">
        <title>Evolution of zygomycete secretomes and the origins of terrestrial fungal ecologies.</title>
        <authorList>
            <person name="Chang Y."/>
            <person name="Wang Y."/>
            <person name="Mondo S."/>
            <person name="Ahrendt S."/>
            <person name="Andreopoulos W."/>
            <person name="Barry K."/>
            <person name="Beard J."/>
            <person name="Benny G.L."/>
            <person name="Blankenship S."/>
            <person name="Bonito G."/>
            <person name="Cuomo C."/>
            <person name="Desiro A."/>
            <person name="Gervers K.A."/>
            <person name="Hundley H."/>
            <person name="Kuo A."/>
            <person name="LaButti K."/>
            <person name="Lang B.F."/>
            <person name="Lipzen A."/>
            <person name="O'Donnell K."/>
            <person name="Pangilinan J."/>
            <person name="Reynolds N."/>
            <person name="Sandor L."/>
            <person name="Smith M.E."/>
            <person name="Tsang A."/>
            <person name="Grigoriev I.V."/>
            <person name="Stajich J.E."/>
            <person name="Spatafora J.W."/>
        </authorList>
    </citation>
    <scope>NUCLEOTIDE SEQUENCE</scope>
    <source>
        <strain evidence="10">RSA 2281</strain>
    </source>
</reference>
<dbReference type="InterPro" id="IPR006035">
    <property type="entry name" value="Ureohydrolase"/>
</dbReference>
<comment type="caution">
    <text evidence="10">The sequence shown here is derived from an EMBL/GenBank/DDBJ whole genome shotgun (WGS) entry which is preliminary data.</text>
</comment>
<dbReference type="PROSITE" id="PS51409">
    <property type="entry name" value="ARGINASE_2"/>
    <property type="match status" value="1"/>
</dbReference>
<dbReference type="GO" id="GO:0033389">
    <property type="term" value="P:putrescine biosynthetic process from arginine, via agmatine"/>
    <property type="evidence" value="ECO:0007669"/>
    <property type="project" value="TreeGrafter"/>
</dbReference>
<evidence type="ECO:0000313" key="10">
    <source>
        <dbReference type="EMBL" id="KAI9249507.1"/>
    </source>
</evidence>
<dbReference type="FunFam" id="3.40.800.10:FF:000006">
    <property type="entry name" value="Agmatinase 1"/>
    <property type="match status" value="1"/>
</dbReference>
<feature type="binding site" evidence="5">
    <location>
        <position position="320"/>
    </location>
    <ligand>
        <name>Mn(2+)</name>
        <dbReference type="ChEBI" id="CHEBI:29035"/>
        <label>1</label>
    </ligand>
</feature>
<dbReference type="PANTHER" id="PTHR11358">
    <property type="entry name" value="ARGINASE/AGMATINASE"/>
    <property type="match status" value="1"/>
</dbReference>
<keyword evidence="11" id="KW-1185">Reference proteome</keyword>
<dbReference type="PANTHER" id="PTHR11358:SF30">
    <property type="entry name" value="AGMATINASE 1-RELATED"/>
    <property type="match status" value="1"/>
</dbReference>
<keyword evidence="1 5" id="KW-0479">Metal-binding</keyword>
<evidence type="ECO:0000256" key="6">
    <source>
        <dbReference type="PROSITE-ProRule" id="PRU00742"/>
    </source>
</evidence>
<dbReference type="Proteomes" id="UP001209540">
    <property type="component" value="Unassembled WGS sequence"/>
</dbReference>
<dbReference type="GO" id="GO:0008783">
    <property type="term" value="F:agmatinase activity"/>
    <property type="evidence" value="ECO:0007669"/>
    <property type="project" value="UniProtKB-EC"/>
</dbReference>
<feature type="region of interest" description="Disordered" evidence="8">
    <location>
        <begin position="40"/>
        <end position="67"/>
    </location>
</feature>
<dbReference type="AlphaFoldDB" id="A0AAD5JZY4"/>
<dbReference type="PROSITE" id="PS01053">
    <property type="entry name" value="ARGINASE_1"/>
    <property type="match status" value="1"/>
</dbReference>
<dbReference type="Pfam" id="PF00491">
    <property type="entry name" value="Arginase"/>
    <property type="match status" value="1"/>
</dbReference>
<evidence type="ECO:0000313" key="11">
    <source>
        <dbReference type="Proteomes" id="UP001209540"/>
    </source>
</evidence>
<evidence type="ECO:0000256" key="1">
    <source>
        <dbReference type="ARBA" id="ARBA00022723"/>
    </source>
</evidence>
<evidence type="ECO:0000256" key="7">
    <source>
        <dbReference type="RuleBase" id="RU003684"/>
    </source>
</evidence>
<dbReference type="Gene3D" id="3.40.800.10">
    <property type="entry name" value="Ureohydrolase domain"/>
    <property type="match status" value="1"/>
</dbReference>
<feature type="binding site" evidence="5">
    <location>
        <position position="322"/>
    </location>
    <ligand>
        <name>Mn(2+)</name>
        <dbReference type="ChEBI" id="CHEBI:29035"/>
        <label>1</label>
    </ligand>
</feature>
<gene>
    <name evidence="10" type="ORF">BDA99DRAFT_548766</name>
</gene>
<comment type="cofactor">
    <cofactor evidence="5">
        <name>Mn(2+)</name>
        <dbReference type="ChEBI" id="CHEBI:29035"/>
    </cofactor>
    <text evidence="5">Binds 2 manganese ions per subunit.</text>
</comment>
<comment type="catalytic activity">
    <reaction evidence="3">
        <text>agmatine + H2O = urea + putrescine</text>
        <dbReference type="Rhea" id="RHEA:13929"/>
        <dbReference type="ChEBI" id="CHEBI:15377"/>
        <dbReference type="ChEBI" id="CHEBI:16199"/>
        <dbReference type="ChEBI" id="CHEBI:58145"/>
        <dbReference type="ChEBI" id="CHEBI:326268"/>
        <dbReference type="EC" id="3.5.3.11"/>
    </reaction>
</comment>
<dbReference type="CDD" id="cd11592">
    <property type="entry name" value="Agmatinase_PAH"/>
    <property type="match status" value="1"/>
</dbReference>
<proteinExistence type="inferred from homology"/>
<evidence type="ECO:0000256" key="4">
    <source>
        <dbReference type="ARBA" id="ARBA00066392"/>
    </source>
</evidence>
<name>A0AAD5JZY4_9FUNG</name>
<accession>A0AAD5JZY4</accession>